<evidence type="ECO:0000313" key="4">
    <source>
        <dbReference type="EMBL" id="MBK1878491.1"/>
    </source>
</evidence>
<dbReference type="Gene3D" id="2.60.40.1080">
    <property type="match status" value="5"/>
</dbReference>
<reference evidence="4" key="1">
    <citation type="submission" date="2021-01" db="EMBL/GenBank/DDBJ databases">
        <title>Modified the classification status of verrucomicrobia.</title>
        <authorList>
            <person name="Feng X."/>
        </authorList>
    </citation>
    <scope>NUCLEOTIDE SEQUENCE</scope>
    <source>
        <strain evidence="4">KCTC 13126</strain>
    </source>
</reference>
<sequence>MYLKINRSVLRWCALLVALFTSNLSHAAVSVDSYGWTQITPSADSLIVYVSNSEGDDANDGLSPSTPKKTILAADALIRDGYPDHLLLKRGDVFPVETSVLLGRWKNGRSADEPLVMSYYGASGERPVVKILKKFIDWNGQARDYQAFVGLDIYKSNSDPFSPDYTNSNCEEVLRFVGGGADLLIEDCKIRFGMTTVISYGGNLVTDVRIRRNIILDAWVNNTSNSHDKIQGLFMGGDVDGSYLVEENFFDHNGWSEDVPGAGANKYNHNVYINCDIVEGGIIRGNISARGAAHGIQARSGGLVDRNLFIQNAVALNVGGHCLPTYPGVVTFPNRAWQNVVLSGRFMDMDNIENNYNNNYLRSAAIWGIDGGGGKIEGVLVEDNVVANRIADGTNRSYLDLDSGVFVNNVSHNWDPALDTFDPSWPHPDDDAGDYFASIGGTDSTLDYLDWLRNRPLGVLPWQMTAYSAINYIREGFNRAPVSGYYLYDGTTIVNVTGVDVSPSSATIQGIDTLQLSETVTPSDATNKNVVWSSSDTSVAVVDPNGLVSSVAPGTAVVTATTNDGGFTDTAIITVAAVSPSGVSVVPGMAEIAIGQVLELTEVVAPANATNKDVTWSSADSSIATVDADGAITGIALGSTTISATTVQGGHVGSSSVLVSPTAPVPASTYQAEEYDAISDAQVSAAFLGFNGSGFVDYGGNGAWVEWQTVDAGPLGGLVNAELRYANGSAGNRQCSVSVNGQFVQNVDFASTGTWNDWGTEPLFLSLSAGLNTVRVTAITGSGGPNLDELSIAGSGTLEPVTGVSLSPAGGTVSEGDSLQLTATISPANASNQGVSWSSNDASVATVSANGVVTGVAAGSATITVTTSDGGFTDTSLITVVSSNVAVTGVDLTPSAVSIVEGDTVQLTAGVLPANATNQAVSWSTSDATVATVDANGLVSGVAAGTANITVTTSDGGFTDSTAVTVNAVTPVPTIVYQAEALSASSGGSVKTHTSGYNGSGFFDFGGNGSWMEWNDINGGASGGTATLAFRYGNGGATDRRCELTVNGNVIQNVDFAPGGAWTDWVLVEVEVTLQSGNNTVRLTANTSSGGPNLDEVEVDDLGSTVILVTGVTVQPDLILTVGEAEYMTATIAPAEATEQSVTWTSSDTNVATVGFDGLVAAQGVGNAVITATTTDGGFTDTATVSVSVTEPIPAATHAGESPTSSSGCVASTLNGGYNGSGYLDFGGNGTWAEWGMIDGGSNGGAATLTFRYANGSGGNRQCSLSVNGATIQNVAFAPSGSWTTWVTVQAVVSLDPGLNAVRLTVNTGSGGPNLDEISVE</sequence>
<feature type="chain" id="PRO_5037757099" evidence="2">
    <location>
        <begin position="28"/>
        <end position="1321"/>
    </location>
</feature>
<dbReference type="Pfam" id="PF02368">
    <property type="entry name" value="Big_2"/>
    <property type="match status" value="5"/>
</dbReference>
<dbReference type="SMART" id="SM00635">
    <property type="entry name" value="BID_2"/>
    <property type="match status" value="5"/>
</dbReference>
<evidence type="ECO:0000259" key="3">
    <source>
        <dbReference type="PROSITE" id="PS51175"/>
    </source>
</evidence>
<dbReference type="SMART" id="SM00606">
    <property type="entry name" value="CBD_IV"/>
    <property type="match status" value="3"/>
</dbReference>
<dbReference type="InterPro" id="IPR011050">
    <property type="entry name" value="Pectin_lyase_fold/virulence"/>
</dbReference>
<dbReference type="RefSeq" id="WP_200356703.1">
    <property type="nucleotide sequence ID" value="NZ_JAENIL010000031.1"/>
</dbReference>
<dbReference type="SUPFAM" id="SSF51126">
    <property type="entry name" value="Pectin lyase-like"/>
    <property type="match status" value="1"/>
</dbReference>
<protein>
    <submittedName>
        <fullName evidence="4">Ig-like domain-containing protein</fullName>
    </submittedName>
</protein>
<gene>
    <name evidence="4" type="ORF">JIN87_16540</name>
</gene>
<feature type="signal peptide" evidence="2">
    <location>
        <begin position="1"/>
        <end position="27"/>
    </location>
</feature>
<feature type="domain" description="CBM6" evidence="3">
    <location>
        <begin position="1196"/>
        <end position="1321"/>
    </location>
</feature>
<accession>A0A934S0U5</accession>
<dbReference type="GO" id="GO:0030246">
    <property type="term" value="F:carbohydrate binding"/>
    <property type="evidence" value="ECO:0007669"/>
    <property type="project" value="InterPro"/>
</dbReference>
<proteinExistence type="predicted"/>
<dbReference type="PROSITE" id="PS51175">
    <property type="entry name" value="CBM6"/>
    <property type="match status" value="3"/>
</dbReference>
<dbReference type="InterPro" id="IPR008979">
    <property type="entry name" value="Galactose-bd-like_sf"/>
</dbReference>
<keyword evidence="5" id="KW-1185">Reference proteome</keyword>
<dbReference type="InterPro" id="IPR008964">
    <property type="entry name" value="Invasin/intimin_cell_adhesion"/>
</dbReference>
<keyword evidence="1 2" id="KW-0732">Signal</keyword>
<organism evidence="4 5">
    <name type="scientific">Pelagicoccus mobilis</name>
    <dbReference type="NCBI Taxonomy" id="415221"/>
    <lineage>
        <taxon>Bacteria</taxon>
        <taxon>Pseudomonadati</taxon>
        <taxon>Verrucomicrobiota</taxon>
        <taxon>Opitutia</taxon>
        <taxon>Puniceicoccales</taxon>
        <taxon>Pelagicoccaceae</taxon>
        <taxon>Pelagicoccus</taxon>
    </lineage>
</organism>
<feature type="domain" description="CBM6" evidence="3">
    <location>
        <begin position="975"/>
        <end position="1100"/>
    </location>
</feature>
<feature type="domain" description="CBM6" evidence="3">
    <location>
        <begin position="668"/>
        <end position="793"/>
    </location>
</feature>
<dbReference type="SUPFAM" id="SSF49785">
    <property type="entry name" value="Galactose-binding domain-like"/>
    <property type="match status" value="3"/>
</dbReference>
<name>A0A934S0U5_9BACT</name>
<dbReference type="InterPro" id="IPR003343">
    <property type="entry name" value="Big_2"/>
</dbReference>
<dbReference type="SUPFAM" id="SSF49373">
    <property type="entry name" value="Invasin/intimin cell-adhesion fragments"/>
    <property type="match status" value="5"/>
</dbReference>
<dbReference type="Pfam" id="PF03422">
    <property type="entry name" value="CBM_6"/>
    <property type="match status" value="3"/>
</dbReference>
<comment type="caution">
    <text evidence="4">The sequence shown here is derived from an EMBL/GenBank/DDBJ whole genome shotgun (WGS) entry which is preliminary data.</text>
</comment>
<evidence type="ECO:0000313" key="5">
    <source>
        <dbReference type="Proteomes" id="UP000617628"/>
    </source>
</evidence>
<dbReference type="Proteomes" id="UP000617628">
    <property type="component" value="Unassembled WGS sequence"/>
</dbReference>
<dbReference type="InterPro" id="IPR006584">
    <property type="entry name" value="Cellulose-bd_IV"/>
</dbReference>
<dbReference type="Gene3D" id="2.60.120.260">
    <property type="entry name" value="Galactose-binding domain-like"/>
    <property type="match status" value="3"/>
</dbReference>
<evidence type="ECO:0000256" key="2">
    <source>
        <dbReference type="SAM" id="SignalP"/>
    </source>
</evidence>
<dbReference type="InterPro" id="IPR005084">
    <property type="entry name" value="CBM6"/>
</dbReference>
<evidence type="ECO:0000256" key="1">
    <source>
        <dbReference type="ARBA" id="ARBA00022729"/>
    </source>
</evidence>
<dbReference type="EMBL" id="JAENIL010000031">
    <property type="protein sequence ID" value="MBK1878491.1"/>
    <property type="molecule type" value="Genomic_DNA"/>
</dbReference>